<dbReference type="EMBL" id="BAAAZO010000002">
    <property type="protein sequence ID" value="GAA3598748.1"/>
    <property type="molecule type" value="Genomic_DNA"/>
</dbReference>
<dbReference type="Proteomes" id="UP001501074">
    <property type="component" value="Unassembled WGS sequence"/>
</dbReference>
<dbReference type="Pfam" id="PF05016">
    <property type="entry name" value="ParE_toxin"/>
    <property type="match status" value="1"/>
</dbReference>
<dbReference type="InterPro" id="IPR007712">
    <property type="entry name" value="RelE/ParE_toxin"/>
</dbReference>
<comment type="caution">
    <text evidence="2">The sequence shown here is derived from an EMBL/GenBank/DDBJ whole genome shotgun (WGS) entry which is preliminary data.</text>
</comment>
<dbReference type="Gene3D" id="3.30.2310.20">
    <property type="entry name" value="RelE-like"/>
    <property type="match status" value="1"/>
</dbReference>
<evidence type="ECO:0008006" key="4">
    <source>
        <dbReference type="Google" id="ProtNLM"/>
    </source>
</evidence>
<evidence type="ECO:0000313" key="2">
    <source>
        <dbReference type="EMBL" id="GAA3598748.1"/>
    </source>
</evidence>
<dbReference type="SUPFAM" id="SSF143011">
    <property type="entry name" value="RelE-like"/>
    <property type="match status" value="1"/>
</dbReference>
<organism evidence="2 3">
    <name type="scientific">Kineosporia mesophila</name>
    <dbReference type="NCBI Taxonomy" id="566012"/>
    <lineage>
        <taxon>Bacteria</taxon>
        <taxon>Bacillati</taxon>
        <taxon>Actinomycetota</taxon>
        <taxon>Actinomycetes</taxon>
        <taxon>Kineosporiales</taxon>
        <taxon>Kineosporiaceae</taxon>
        <taxon>Kineosporia</taxon>
    </lineage>
</organism>
<gene>
    <name evidence="2" type="ORF">GCM10022223_12660</name>
</gene>
<name>A0ABP6Z5L8_9ACTN</name>
<keyword evidence="3" id="KW-1185">Reference proteome</keyword>
<accession>A0ABP6Z5L8</accession>
<keyword evidence="1" id="KW-1277">Toxin-antitoxin system</keyword>
<reference evidence="3" key="1">
    <citation type="journal article" date="2019" name="Int. J. Syst. Evol. Microbiol.">
        <title>The Global Catalogue of Microorganisms (GCM) 10K type strain sequencing project: providing services to taxonomists for standard genome sequencing and annotation.</title>
        <authorList>
            <consortium name="The Broad Institute Genomics Platform"/>
            <consortium name="The Broad Institute Genome Sequencing Center for Infectious Disease"/>
            <person name="Wu L."/>
            <person name="Ma J."/>
        </authorList>
    </citation>
    <scope>NUCLEOTIDE SEQUENCE [LARGE SCALE GENOMIC DNA]</scope>
    <source>
        <strain evidence="3">JCM 16902</strain>
    </source>
</reference>
<protein>
    <recommendedName>
        <fullName evidence="4">Type II toxin-antitoxin system RelE/ParE family toxin</fullName>
    </recommendedName>
</protein>
<sequence>MQSDYQTLVMPAARGELARASRAAALRILRSLIDLETDPYGFFSSGPVPFSSRPERRMLQVGDHRVVYTIERQHIVVWTVRTTGHTPEPEQ</sequence>
<dbReference type="InterPro" id="IPR035093">
    <property type="entry name" value="RelE/ParE_toxin_dom_sf"/>
</dbReference>
<proteinExistence type="predicted"/>
<evidence type="ECO:0000313" key="3">
    <source>
        <dbReference type="Proteomes" id="UP001501074"/>
    </source>
</evidence>
<evidence type="ECO:0000256" key="1">
    <source>
        <dbReference type="ARBA" id="ARBA00022649"/>
    </source>
</evidence>